<comment type="caution">
    <text evidence="1">The sequence shown here is derived from an EMBL/GenBank/DDBJ whole genome shotgun (WGS) entry which is preliminary data.</text>
</comment>
<dbReference type="Proteomes" id="UP000789833">
    <property type="component" value="Unassembled WGS sequence"/>
</dbReference>
<evidence type="ECO:0008006" key="3">
    <source>
        <dbReference type="Google" id="ProtNLM"/>
    </source>
</evidence>
<keyword evidence="2" id="KW-1185">Reference proteome</keyword>
<organism evidence="1 2">
    <name type="scientific">Sutcliffiella rhizosphaerae</name>
    <dbReference type="NCBI Taxonomy" id="2880967"/>
    <lineage>
        <taxon>Bacteria</taxon>
        <taxon>Bacillati</taxon>
        <taxon>Bacillota</taxon>
        <taxon>Bacilli</taxon>
        <taxon>Bacillales</taxon>
        <taxon>Bacillaceae</taxon>
        <taxon>Sutcliffiella</taxon>
    </lineage>
</organism>
<evidence type="ECO:0000313" key="2">
    <source>
        <dbReference type="Proteomes" id="UP000789833"/>
    </source>
</evidence>
<dbReference type="Pfam" id="PF14166">
    <property type="entry name" value="YueH"/>
    <property type="match status" value="1"/>
</dbReference>
<accession>A0ABN8A9E7</accession>
<dbReference type="EMBL" id="CAKJTJ010000007">
    <property type="protein sequence ID" value="CAG9621026.1"/>
    <property type="molecule type" value="Genomic_DNA"/>
</dbReference>
<reference evidence="1 2" key="1">
    <citation type="submission" date="2021-10" db="EMBL/GenBank/DDBJ databases">
        <authorList>
            <person name="Criscuolo A."/>
        </authorList>
    </citation>
    <scope>NUCLEOTIDE SEQUENCE [LARGE SCALE GENOMIC DNA]</scope>
    <source>
        <strain evidence="2">CIP 111883</strain>
    </source>
</reference>
<proteinExistence type="predicted"/>
<protein>
    <recommendedName>
        <fullName evidence="3">YueH-like protein</fullName>
    </recommendedName>
</protein>
<name>A0ABN8A9E7_9BACI</name>
<dbReference type="RefSeq" id="WP_230500929.1">
    <property type="nucleotide sequence ID" value="NZ_CAKJTJ010000007.1"/>
</dbReference>
<evidence type="ECO:0000313" key="1">
    <source>
        <dbReference type="EMBL" id="CAG9621026.1"/>
    </source>
</evidence>
<gene>
    <name evidence="1" type="ORF">BACCIP111883_01798</name>
</gene>
<dbReference type="InterPro" id="IPR020260">
    <property type="entry name" value="Uncharacterised_YueH"/>
</dbReference>
<sequence length="79" mass="9283">MKIRKANLQVSTFSVYIHENKKEEQTLVAIPYIKWSTIIPYEENNTTLTNRMEEDFGALLVEEDATHLALKIAQWVREM</sequence>